<keyword evidence="7" id="KW-0963">Cytoplasm</keyword>
<keyword evidence="6" id="KW-0813">Transport</keyword>
<feature type="compositionally biased region" description="Low complexity" evidence="10">
    <location>
        <begin position="40"/>
        <end position="50"/>
    </location>
</feature>
<dbReference type="CDD" id="cd09232">
    <property type="entry name" value="Snurportin-1_C"/>
    <property type="match status" value="1"/>
</dbReference>
<evidence type="ECO:0000256" key="4">
    <source>
        <dbReference type="ARBA" id="ARBA00007540"/>
    </source>
</evidence>
<dbReference type="GO" id="GO:0003723">
    <property type="term" value="F:RNA binding"/>
    <property type="evidence" value="ECO:0007669"/>
    <property type="project" value="UniProtKB-KW"/>
</dbReference>
<evidence type="ECO:0000256" key="9">
    <source>
        <dbReference type="ARBA" id="ARBA00023242"/>
    </source>
</evidence>
<dbReference type="AlphaFoldDB" id="A0A6A4WSV6"/>
<dbReference type="InterPro" id="IPR017336">
    <property type="entry name" value="Snurportin-1"/>
</dbReference>
<evidence type="ECO:0000256" key="8">
    <source>
        <dbReference type="ARBA" id="ARBA00022884"/>
    </source>
</evidence>
<dbReference type="PANTHER" id="PTHR13403:SF6">
    <property type="entry name" value="SNURPORTIN-1"/>
    <property type="match status" value="1"/>
</dbReference>
<dbReference type="Pfam" id="PF21974">
    <property type="entry name" value="SPN1_m3Gcap_bd"/>
    <property type="match status" value="1"/>
</dbReference>
<dbReference type="EMBL" id="VIIS01000728">
    <property type="protein sequence ID" value="KAF0305712.1"/>
    <property type="molecule type" value="Genomic_DNA"/>
</dbReference>
<feature type="compositionally biased region" description="Basic and acidic residues" evidence="10">
    <location>
        <begin position="314"/>
        <end position="324"/>
    </location>
</feature>
<comment type="function">
    <text evidence="1">Functions as an U snRNP-specific nuclear import adapter. Involved in the trimethylguanosine (m3G)-cap-dependent nuclear import of U snRNPs. Binds specifically to the terminal m3G-cap U snRNAs.</text>
</comment>
<dbReference type="Gene3D" id="3.30.470.30">
    <property type="entry name" value="DNA ligase/mRNA capping enzyme"/>
    <property type="match status" value="1"/>
</dbReference>
<accession>A0A6A4WSV6</accession>
<dbReference type="InterPro" id="IPR024721">
    <property type="entry name" value="Snurportin-1_N"/>
</dbReference>
<gene>
    <name evidence="13" type="primary">Snupn</name>
    <name evidence="13" type="ORF">FJT64_022700</name>
</gene>
<dbReference type="GO" id="GO:0061015">
    <property type="term" value="P:snRNA import into nucleus"/>
    <property type="evidence" value="ECO:0007669"/>
    <property type="project" value="InterPro"/>
</dbReference>
<keyword evidence="14" id="KW-1185">Reference proteome</keyword>
<comment type="subcellular location">
    <subcellularLocation>
        <location evidence="3">Cytoplasm</location>
    </subcellularLocation>
    <subcellularLocation>
        <location evidence="2">Nucleus</location>
    </subcellularLocation>
</comment>
<feature type="domain" description="Snurportin-1 m3G cap-binding" evidence="12">
    <location>
        <begin position="99"/>
        <end position="273"/>
    </location>
</feature>
<dbReference type="PANTHER" id="PTHR13403">
    <property type="entry name" value="SNURPORTIN1 RNUT1 PROTEIN RNA, U TRANSPORTER 1"/>
    <property type="match status" value="1"/>
</dbReference>
<keyword evidence="8" id="KW-0694">RNA-binding</keyword>
<evidence type="ECO:0000313" key="13">
    <source>
        <dbReference type="EMBL" id="KAF0305712.1"/>
    </source>
</evidence>
<dbReference type="GO" id="GO:0005634">
    <property type="term" value="C:nucleus"/>
    <property type="evidence" value="ECO:0007669"/>
    <property type="project" value="UniProtKB-SubCell"/>
</dbReference>
<name>A0A6A4WSV6_AMPAM</name>
<reference evidence="13 14" key="1">
    <citation type="submission" date="2019-07" db="EMBL/GenBank/DDBJ databases">
        <title>Draft genome assembly of a fouling barnacle, Amphibalanus amphitrite (Darwin, 1854): The first reference genome for Thecostraca.</title>
        <authorList>
            <person name="Kim W."/>
        </authorList>
    </citation>
    <scope>NUCLEOTIDE SEQUENCE [LARGE SCALE GENOMIC DNA]</scope>
    <source>
        <strain evidence="13">SNU_AA5</strain>
        <tissue evidence="13">Soma without cirri and trophi</tissue>
    </source>
</reference>
<evidence type="ECO:0000313" key="14">
    <source>
        <dbReference type="Proteomes" id="UP000440578"/>
    </source>
</evidence>
<feature type="region of interest" description="Disordered" evidence="10">
    <location>
        <begin position="302"/>
        <end position="324"/>
    </location>
</feature>
<dbReference type="GO" id="GO:0005737">
    <property type="term" value="C:cytoplasm"/>
    <property type="evidence" value="ECO:0007669"/>
    <property type="project" value="UniProtKB-SubCell"/>
</dbReference>
<evidence type="ECO:0000256" key="2">
    <source>
        <dbReference type="ARBA" id="ARBA00004123"/>
    </source>
</evidence>
<sequence length="324" mass="36337">MEQLASQLADSRLASGAEPDEPLHAPRLAQYKNAGRASVSQQCRRSQLLQRQKRERDGRLDRLRAITADDDEGALDAAALPPTFSYRKQGFYQSQYSNQLMFSEWMETVPADLHTDWLLKMCPPGKRCLVVAKRRCTRSYSAAGALLRTFPSRLPAGWRGPLGQRPTVLDCIWDQAAGTFHVIDLLAWNGHQVFECEAEFRFTWLQTKLSETPEVGVASRSNPYRFVAISHTACGPAELAATAAAATADGALFFHRAAHYWPGVSPLVLWLKPFMLPETLGVPRTAAELGAPPDYAGRQRYIDRWQASRHRKPEGRTRQDQMES</sequence>
<dbReference type="Proteomes" id="UP000440578">
    <property type="component" value="Unassembled WGS sequence"/>
</dbReference>
<evidence type="ECO:0000259" key="12">
    <source>
        <dbReference type="Pfam" id="PF21974"/>
    </source>
</evidence>
<evidence type="ECO:0000256" key="10">
    <source>
        <dbReference type="SAM" id="MobiDB-lite"/>
    </source>
</evidence>
<dbReference type="OrthoDB" id="10003593at2759"/>
<proteinExistence type="inferred from homology"/>
<protein>
    <recommendedName>
        <fullName evidence="5">Snurportin-1</fullName>
    </recommendedName>
</protein>
<evidence type="ECO:0000256" key="7">
    <source>
        <dbReference type="ARBA" id="ARBA00022490"/>
    </source>
</evidence>
<evidence type="ECO:0000259" key="11">
    <source>
        <dbReference type="Pfam" id="PF11538"/>
    </source>
</evidence>
<comment type="similarity">
    <text evidence="4">Belongs to the snurportin family.</text>
</comment>
<evidence type="ECO:0000256" key="6">
    <source>
        <dbReference type="ARBA" id="ARBA00022448"/>
    </source>
</evidence>
<comment type="caution">
    <text evidence="13">The sequence shown here is derived from an EMBL/GenBank/DDBJ whole genome shotgun (WGS) entry which is preliminary data.</text>
</comment>
<feature type="domain" description="Snurportin-1 N-terminal" evidence="11">
    <location>
        <begin position="26"/>
        <end position="57"/>
    </location>
</feature>
<organism evidence="13 14">
    <name type="scientific">Amphibalanus amphitrite</name>
    <name type="common">Striped barnacle</name>
    <name type="synonym">Balanus amphitrite</name>
    <dbReference type="NCBI Taxonomy" id="1232801"/>
    <lineage>
        <taxon>Eukaryota</taxon>
        <taxon>Metazoa</taxon>
        <taxon>Ecdysozoa</taxon>
        <taxon>Arthropoda</taxon>
        <taxon>Crustacea</taxon>
        <taxon>Multicrustacea</taxon>
        <taxon>Cirripedia</taxon>
        <taxon>Thoracica</taxon>
        <taxon>Thoracicalcarea</taxon>
        <taxon>Balanomorpha</taxon>
        <taxon>Balanoidea</taxon>
        <taxon>Balanidae</taxon>
        <taxon>Amphibalaninae</taxon>
        <taxon>Amphibalanus</taxon>
    </lineage>
</organism>
<evidence type="ECO:0000256" key="1">
    <source>
        <dbReference type="ARBA" id="ARBA00003975"/>
    </source>
</evidence>
<feature type="region of interest" description="Disordered" evidence="10">
    <location>
        <begin position="1"/>
        <end position="55"/>
    </location>
</feature>
<dbReference type="SUPFAM" id="SSF56091">
    <property type="entry name" value="DNA ligase/mRNA capping enzyme, catalytic domain"/>
    <property type="match status" value="1"/>
</dbReference>
<evidence type="ECO:0000256" key="3">
    <source>
        <dbReference type="ARBA" id="ARBA00004496"/>
    </source>
</evidence>
<dbReference type="InterPro" id="IPR047857">
    <property type="entry name" value="Snurportin1_C"/>
</dbReference>
<evidence type="ECO:0000256" key="5">
    <source>
        <dbReference type="ARBA" id="ARBA00016034"/>
    </source>
</evidence>
<dbReference type="Pfam" id="PF11538">
    <property type="entry name" value="Snurportin1"/>
    <property type="match status" value="1"/>
</dbReference>
<keyword evidence="9" id="KW-0539">Nucleus</keyword>